<name>A0A7Y9S8E9_9MICC</name>
<accession>A0A7Y9S8E9</accession>
<gene>
    <name evidence="1" type="ORF">FHU41_002151</name>
</gene>
<reference evidence="1 2" key="1">
    <citation type="submission" date="2020-07" db="EMBL/GenBank/DDBJ databases">
        <title>Sequencing the genomes of 1000 actinobacteria strains.</title>
        <authorList>
            <person name="Klenk H.-P."/>
        </authorList>
    </citation>
    <scope>NUCLEOTIDE SEQUENCE [LARGE SCALE GENOMIC DNA]</scope>
    <source>
        <strain evidence="1 2">DSM 102047</strain>
    </source>
</reference>
<organism evidence="1 2">
    <name type="scientific">Psychromicrobium silvestre</name>
    <dbReference type="NCBI Taxonomy" id="1645614"/>
    <lineage>
        <taxon>Bacteria</taxon>
        <taxon>Bacillati</taxon>
        <taxon>Actinomycetota</taxon>
        <taxon>Actinomycetes</taxon>
        <taxon>Micrococcales</taxon>
        <taxon>Micrococcaceae</taxon>
        <taxon>Psychromicrobium</taxon>
    </lineage>
</organism>
<dbReference type="AlphaFoldDB" id="A0A7Y9S8E9"/>
<keyword evidence="2" id="KW-1185">Reference proteome</keyword>
<dbReference type="Proteomes" id="UP000521748">
    <property type="component" value="Unassembled WGS sequence"/>
</dbReference>
<proteinExistence type="predicted"/>
<evidence type="ECO:0000313" key="1">
    <source>
        <dbReference type="EMBL" id="NYE95901.1"/>
    </source>
</evidence>
<sequence length="97" mass="11056">MRIILSRSGGNTPLLAPRVAVLSNYLGCELSPEEIISDFRIFYFETAPSDFETNLRTLEGFVPTEQILNQPQTRVLLPRCPLGRQESAVSYFDDNYR</sequence>
<comment type="caution">
    <text evidence="1">The sequence shown here is derived from an EMBL/GenBank/DDBJ whole genome shotgun (WGS) entry which is preliminary data.</text>
</comment>
<dbReference type="RefSeq" id="WP_218847203.1">
    <property type="nucleotide sequence ID" value="NZ_JACBYQ010000002.1"/>
</dbReference>
<protein>
    <submittedName>
        <fullName evidence="1">Uncharacterized protein</fullName>
    </submittedName>
</protein>
<dbReference type="EMBL" id="JACBYQ010000002">
    <property type="protein sequence ID" value="NYE95901.1"/>
    <property type="molecule type" value="Genomic_DNA"/>
</dbReference>
<evidence type="ECO:0000313" key="2">
    <source>
        <dbReference type="Proteomes" id="UP000521748"/>
    </source>
</evidence>